<gene>
    <name evidence="3" type="ORF">GN958_ATG00731</name>
</gene>
<evidence type="ECO:0000313" key="3">
    <source>
        <dbReference type="EMBL" id="KAF4150105.1"/>
    </source>
</evidence>
<feature type="compositionally biased region" description="Basic and acidic residues" evidence="1">
    <location>
        <begin position="62"/>
        <end position="73"/>
    </location>
</feature>
<dbReference type="Proteomes" id="UP000704712">
    <property type="component" value="Unassembled WGS sequence"/>
</dbReference>
<evidence type="ECO:0000256" key="2">
    <source>
        <dbReference type="SAM" id="Phobius"/>
    </source>
</evidence>
<proteinExistence type="predicted"/>
<keyword evidence="2" id="KW-0472">Membrane</keyword>
<keyword evidence="2" id="KW-0812">Transmembrane</keyword>
<feature type="transmembrane region" description="Helical" evidence="2">
    <location>
        <begin position="27"/>
        <end position="45"/>
    </location>
</feature>
<sequence>MVSCRFAEHSRQKEHAVSFSVCRFSASQIHGVVCWLLFVSMVLSIDEQRERNRMAVRRHRSHETDDARKERVSSRSKMLSIAPAAQNARATQKMTGCSLGPAGAPC</sequence>
<reference evidence="3" key="1">
    <citation type="submission" date="2020-03" db="EMBL/GenBank/DDBJ databases">
        <title>Hybrid Assembly of Korean Phytophthora infestans isolates.</title>
        <authorList>
            <person name="Prokchorchik M."/>
            <person name="Lee Y."/>
            <person name="Seo J."/>
            <person name="Cho J.-H."/>
            <person name="Park Y.-E."/>
            <person name="Jang D.-C."/>
            <person name="Im J.-S."/>
            <person name="Choi J.-G."/>
            <person name="Park H.-J."/>
            <person name="Lee G.-B."/>
            <person name="Lee Y.-G."/>
            <person name="Hong S.-Y."/>
            <person name="Cho K."/>
            <person name="Sohn K.H."/>
        </authorList>
    </citation>
    <scope>NUCLEOTIDE SEQUENCE</scope>
    <source>
        <strain evidence="3">KR_2_A2</strain>
    </source>
</reference>
<organism evidence="3 4">
    <name type="scientific">Phytophthora infestans</name>
    <name type="common">Potato late blight agent</name>
    <name type="synonym">Botrytis infestans</name>
    <dbReference type="NCBI Taxonomy" id="4787"/>
    <lineage>
        <taxon>Eukaryota</taxon>
        <taxon>Sar</taxon>
        <taxon>Stramenopiles</taxon>
        <taxon>Oomycota</taxon>
        <taxon>Peronosporomycetes</taxon>
        <taxon>Peronosporales</taxon>
        <taxon>Peronosporaceae</taxon>
        <taxon>Phytophthora</taxon>
    </lineage>
</organism>
<accession>A0A8S9VAS5</accession>
<evidence type="ECO:0000256" key="1">
    <source>
        <dbReference type="SAM" id="MobiDB-lite"/>
    </source>
</evidence>
<keyword evidence="2" id="KW-1133">Transmembrane helix</keyword>
<name>A0A8S9VAS5_PHYIN</name>
<evidence type="ECO:0000313" key="4">
    <source>
        <dbReference type="Proteomes" id="UP000704712"/>
    </source>
</evidence>
<dbReference type="EMBL" id="JAACNO010000100">
    <property type="protein sequence ID" value="KAF4150105.1"/>
    <property type="molecule type" value="Genomic_DNA"/>
</dbReference>
<feature type="region of interest" description="Disordered" evidence="1">
    <location>
        <begin position="51"/>
        <end position="87"/>
    </location>
</feature>
<dbReference type="AlphaFoldDB" id="A0A8S9VAS5"/>
<protein>
    <submittedName>
        <fullName evidence="3">Uncharacterized protein</fullName>
    </submittedName>
</protein>
<comment type="caution">
    <text evidence="3">The sequence shown here is derived from an EMBL/GenBank/DDBJ whole genome shotgun (WGS) entry which is preliminary data.</text>
</comment>